<dbReference type="Proteomes" id="UP000317155">
    <property type="component" value="Unassembled WGS sequence"/>
</dbReference>
<sequence length="309" mass="34318">MTTIDEKDQAFLKGLTLLYVEDEEEVRAQFVRFLSRLVGKLLVACDGEEGLAIYHDQAPHMILTDILMPVRDGLEMAREIRAVDRKIPIILLTAFEQIEYLKNSINIGVDKYVTKPVDGLHLQRTLLECARRLRLEDDLHSAAQTDPLTGLANRRELMNRFKAESARVERHGGVFSFLLADIDHFKLVNDTFGHPAGDQVLKRVAAVLAKSSRAEDVCGRWGGEEFLLMLANTDEEAALSAAEKLRLAVADLVTVWEEKPIAVTLSFGVGSYRPGMSLEECITAVDKALYRAKANGRNRSEAADAAPGD</sequence>
<dbReference type="NCBIfam" id="TIGR00254">
    <property type="entry name" value="GGDEF"/>
    <property type="match status" value="1"/>
</dbReference>
<dbReference type="FunFam" id="3.30.70.270:FF:000001">
    <property type="entry name" value="Diguanylate cyclase domain protein"/>
    <property type="match status" value="1"/>
</dbReference>
<dbReference type="OrthoDB" id="9778432at2"/>
<dbReference type="InterPro" id="IPR000160">
    <property type="entry name" value="GGDEF_dom"/>
</dbReference>
<dbReference type="RefSeq" id="WP_092054221.1">
    <property type="nucleotide sequence ID" value="NZ_FOJJ01000005.1"/>
</dbReference>
<accession>A0A550J6Q3</accession>
<dbReference type="SMART" id="SM00267">
    <property type="entry name" value="GGDEF"/>
    <property type="match status" value="1"/>
</dbReference>
<dbReference type="InterPro" id="IPR029787">
    <property type="entry name" value="Nucleotide_cyclase"/>
</dbReference>
<dbReference type="InterPro" id="IPR050469">
    <property type="entry name" value="Diguanylate_Cyclase"/>
</dbReference>
<dbReference type="Gene3D" id="3.30.70.270">
    <property type="match status" value="1"/>
</dbReference>
<evidence type="ECO:0000259" key="5">
    <source>
        <dbReference type="PROSITE" id="PS50887"/>
    </source>
</evidence>
<name>A0A550J6Q3_9BACT</name>
<protein>
    <recommendedName>
        <fullName evidence="1">diguanylate cyclase</fullName>
        <ecNumber evidence="1">2.7.7.65</ecNumber>
    </recommendedName>
</protein>
<dbReference type="GO" id="GO:0000160">
    <property type="term" value="P:phosphorelay signal transduction system"/>
    <property type="evidence" value="ECO:0007669"/>
    <property type="project" value="InterPro"/>
</dbReference>
<comment type="caution">
    <text evidence="6">The sequence shown here is derived from an EMBL/GenBank/DDBJ whole genome shotgun (WGS) entry which is preliminary data.</text>
</comment>
<dbReference type="PANTHER" id="PTHR45138:SF9">
    <property type="entry name" value="DIGUANYLATE CYCLASE DGCM-RELATED"/>
    <property type="match status" value="1"/>
</dbReference>
<dbReference type="EC" id="2.7.7.65" evidence="1"/>
<dbReference type="GO" id="GO:0052621">
    <property type="term" value="F:diguanylate cyclase activity"/>
    <property type="evidence" value="ECO:0007669"/>
    <property type="project" value="UniProtKB-EC"/>
</dbReference>
<dbReference type="InterPro" id="IPR011006">
    <property type="entry name" value="CheY-like_superfamily"/>
</dbReference>
<feature type="domain" description="GGDEF" evidence="5">
    <location>
        <begin position="173"/>
        <end position="305"/>
    </location>
</feature>
<dbReference type="AlphaFoldDB" id="A0A550J6Q3"/>
<reference evidence="6 7" key="1">
    <citation type="submission" date="2019-07" db="EMBL/GenBank/DDBJ databases">
        <title>Insights of Desulfuromonas acetexigens electromicrobiology.</title>
        <authorList>
            <person name="Katuri K."/>
            <person name="Sapireddy V."/>
            <person name="Shaw D.R."/>
            <person name="Saikaly P."/>
        </authorList>
    </citation>
    <scope>NUCLEOTIDE SEQUENCE [LARGE SCALE GENOMIC DNA]</scope>
    <source>
        <strain evidence="6 7">2873</strain>
    </source>
</reference>
<dbReference type="InterPro" id="IPR043128">
    <property type="entry name" value="Rev_trsase/Diguanyl_cyclase"/>
</dbReference>
<dbReference type="Pfam" id="PF00990">
    <property type="entry name" value="GGDEF"/>
    <property type="match status" value="1"/>
</dbReference>
<dbReference type="EMBL" id="VJVV01000013">
    <property type="protein sequence ID" value="TRO78915.1"/>
    <property type="molecule type" value="Genomic_DNA"/>
</dbReference>
<evidence type="ECO:0000256" key="3">
    <source>
        <dbReference type="PROSITE-ProRule" id="PRU00169"/>
    </source>
</evidence>
<dbReference type="Gene3D" id="3.40.50.2300">
    <property type="match status" value="1"/>
</dbReference>
<dbReference type="GO" id="GO:1902201">
    <property type="term" value="P:negative regulation of bacterial-type flagellum-dependent cell motility"/>
    <property type="evidence" value="ECO:0007669"/>
    <property type="project" value="TreeGrafter"/>
</dbReference>
<evidence type="ECO:0000256" key="2">
    <source>
        <dbReference type="ARBA" id="ARBA00034247"/>
    </source>
</evidence>
<gene>
    <name evidence="6" type="ORF">FL622_14605</name>
</gene>
<dbReference type="CDD" id="cd01949">
    <property type="entry name" value="GGDEF"/>
    <property type="match status" value="1"/>
</dbReference>
<dbReference type="InterPro" id="IPR001789">
    <property type="entry name" value="Sig_transdc_resp-reg_receiver"/>
</dbReference>
<dbReference type="PANTHER" id="PTHR45138">
    <property type="entry name" value="REGULATORY COMPONENTS OF SENSORY TRANSDUCTION SYSTEM"/>
    <property type="match status" value="1"/>
</dbReference>
<keyword evidence="3" id="KW-0597">Phosphoprotein</keyword>
<keyword evidence="7" id="KW-1185">Reference proteome</keyword>
<proteinExistence type="predicted"/>
<organism evidence="6 7">
    <name type="scientific">Trichloromonas acetexigens</name>
    <dbReference type="NCBI Taxonomy" id="38815"/>
    <lineage>
        <taxon>Bacteria</taxon>
        <taxon>Pseudomonadati</taxon>
        <taxon>Thermodesulfobacteriota</taxon>
        <taxon>Desulfuromonadia</taxon>
        <taxon>Desulfuromonadales</taxon>
        <taxon>Trichloromonadaceae</taxon>
        <taxon>Trichloromonas</taxon>
    </lineage>
</organism>
<evidence type="ECO:0000313" key="7">
    <source>
        <dbReference type="Proteomes" id="UP000317155"/>
    </source>
</evidence>
<dbReference type="GO" id="GO:0043709">
    <property type="term" value="P:cell adhesion involved in single-species biofilm formation"/>
    <property type="evidence" value="ECO:0007669"/>
    <property type="project" value="TreeGrafter"/>
</dbReference>
<evidence type="ECO:0000259" key="4">
    <source>
        <dbReference type="PROSITE" id="PS50110"/>
    </source>
</evidence>
<evidence type="ECO:0000313" key="6">
    <source>
        <dbReference type="EMBL" id="TRO78915.1"/>
    </source>
</evidence>
<dbReference type="PROSITE" id="PS50110">
    <property type="entry name" value="RESPONSE_REGULATORY"/>
    <property type="match status" value="1"/>
</dbReference>
<dbReference type="SMART" id="SM00448">
    <property type="entry name" value="REC"/>
    <property type="match status" value="1"/>
</dbReference>
<dbReference type="SUPFAM" id="SSF55073">
    <property type="entry name" value="Nucleotide cyclase"/>
    <property type="match status" value="1"/>
</dbReference>
<evidence type="ECO:0000256" key="1">
    <source>
        <dbReference type="ARBA" id="ARBA00012528"/>
    </source>
</evidence>
<dbReference type="SUPFAM" id="SSF52172">
    <property type="entry name" value="CheY-like"/>
    <property type="match status" value="1"/>
</dbReference>
<dbReference type="PROSITE" id="PS50887">
    <property type="entry name" value="GGDEF"/>
    <property type="match status" value="1"/>
</dbReference>
<feature type="domain" description="Response regulatory" evidence="4">
    <location>
        <begin position="16"/>
        <end position="130"/>
    </location>
</feature>
<comment type="catalytic activity">
    <reaction evidence="2">
        <text>2 GTP = 3',3'-c-di-GMP + 2 diphosphate</text>
        <dbReference type="Rhea" id="RHEA:24898"/>
        <dbReference type="ChEBI" id="CHEBI:33019"/>
        <dbReference type="ChEBI" id="CHEBI:37565"/>
        <dbReference type="ChEBI" id="CHEBI:58805"/>
        <dbReference type="EC" id="2.7.7.65"/>
    </reaction>
</comment>
<feature type="modified residue" description="4-aspartylphosphate" evidence="3">
    <location>
        <position position="65"/>
    </location>
</feature>
<dbReference type="GO" id="GO:0005886">
    <property type="term" value="C:plasma membrane"/>
    <property type="evidence" value="ECO:0007669"/>
    <property type="project" value="TreeGrafter"/>
</dbReference>
<dbReference type="Pfam" id="PF00072">
    <property type="entry name" value="Response_reg"/>
    <property type="match status" value="1"/>
</dbReference>